<dbReference type="InterPro" id="IPR050496">
    <property type="entry name" value="SNF2_RAD54_helicase_repair"/>
</dbReference>
<evidence type="ECO:0000313" key="3">
    <source>
        <dbReference type="EMBL" id="ETO13207.1"/>
    </source>
</evidence>
<name>X6MID6_RETFI</name>
<dbReference type="GO" id="GO:0005524">
    <property type="term" value="F:ATP binding"/>
    <property type="evidence" value="ECO:0007669"/>
    <property type="project" value="InterPro"/>
</dbReference>
<protein>
    <recommendedName>
        <fullName evidence="2">SNF2 N-terminal domain-containing protein</fullName>
    </recommendedName>
</protein>
<dbReference type="Gene3D" id="3.40.50.10810">
    <property type="entry name" value="Tandem AAA-ATPase domain"/>
    <property type="match status" value="1"/>
</dbReference>
<feature type="domain" description="SNF2 N-terminal" evidence="2">
    <location>
        <begin position="6"/>
        <end position="128"/>
    </location>
</feature>
<keyword evidence="4" id="KW-1185">Reference proteome</keyword>
<feature type="compositionally biased region" description="Basic and acidic residues" evidence="1">
    <location>
        <begin position="129"/>
        <end position="142"/>
    </location>
</feature>
<evidence type="ECO:0000256" key="1">
    <source>
        <dbReference type="SAM" id="MobiDB-lite"/>
    </source>
</evidence>
<dbReference type="PANTHER" id="PTHR45629">
    <property type="entry name" value="SNF2/RAD54 FAMILY MEMBER"/>
    <property type="match status" value="1"/>
</dbReference>
<proteinExistence type="predicted"/>
<dbReference type="PANTHER" id="PTHR45629:SF7">
    <property type="entry name" value="DNA EXCISION REPAIR PROTEIN ERCC-6-RELATED"/>
    <property type="match status" value="1"/>
</dbReference>
<dbReference type="OrthoDB" id="413460at2759"/>
<dbReference type="Proteomes" id="UP000023152">
    <property type="component" value="Unassembled WGS sequence"/>
</dbReference>
<gene>
    <name evidence="3" type="ORF">RFI_24171</name>
</gene>
<dbReference type="InterPro" id="IPR027417">
    <property type="entry name" value="P-loop_NTPase"/>
</dbReference>
<evidence type="ECO:0000259" key="2">
    <source>
        <dbReference type="Pfam" id="PF00176"/>
    </source>
</evidence>
<evidence type="ECO:0000313" key="4">
    <source>
        <dbReference type="Proteomes" id="UP000023152"/>
    </source>
</evidence>
<reference evidence="3 4" key="1">
    <citation type="journal article" date="2013" name="Curr. Biol.">
        <title>The Genome of the Foraminiferan Reticulomyxa filosa.</title>
        <authorList>
            <person name="Glockner G."/>
            <person name="Hulsmann N."/>
            <person name="Schleicher M."/>
            <person name="Noegel A.A."/>
            <person name="Eichinger L."/>
            <person name="Gallinger C."/>
            <person name="Pawlowski J."/>
            <person name="Sierra R."/>
            <person name="Euteneuer U."/>
            <person name="Pillet L."/>
            <person name="Moustafa A."/>
            <person name="Platzer M."/>
            <person name="Groth M."/>
            <person name="Szafranski K."/>
            <person name="Schliwa M."/>
        </authorList>
    </citation>
    <scope>NUCLEOTIDE SEQUENCE [LARGE SCALE GENOMIC DNA]</scope>
</reference>
<dbReference type="AlphaFoldDB" id="X6MID6"/>
<dbReference type="SUPFAM" id="SSF52540">
    <property type="entry name" value="P-loop containing nucleoside triphosphate hydrolases"/>
    <property type="match status" value="1"/>
</dbReference>
<dbReference type="EMBL" id="ASPP01020750">
    <property type="protein sequence ID" value="ETO13207.1"/>
    <property type="molecule type" value="Genomic_DNA"/>
</dbReference>
<organism evidence="3 4">
    <name type="scientific">Reticulomyxa filosa</name>
    <dbReference type="NCBI Taxonomy" id="46433"/>
    <lineage>
        <taxon>Eukaryota</taxon>
        <taxon>Sar</taxon>
        <taxon>Rhizaria</taxon>
        <taxon>Retaria</taxon>
        <taxon>Foraminifera</taxon>
        <taxon>Monothalamids</taxon>
        <taxon>Reticulomyxidae</taxon>
        <taxon>Reticulomyxa</taxon>
    </lineage>
</organism>
<sequence length="159" mass="18378">MNAKKKEGHCIKNYSNSTAKAVREIPVKGCHRIILSGTFMQNRLSELWSLIDFISDGRILGDKKTFKHEFENRIDRANMKDATLIEKNLGQRLAILLKVLFSFIFSNYYCHSIDPYLLRRTKKGVKEQEQQRQIESLAETKEVNSSTTKQSKKALPSKQ</sequence>
<dbReference type="GO" id="GO:0015616">
    <property type="term" value="F:DNA translocase activity"/>
    <property type="evidence" value="ECO:0007669"/>
    <property type="project" value="TreeGrafter"/>
</dbReference>
<dbReference type="Pfam" id="PF00176">
    <property type="entry name" value="SNF2-rel_dom"/>
    <property type="match status" value="1"/>
</dbReference>
<accession>X6MID6</accession>
<feature type="region of interest" description="Disordered" evidence="1">
    <location>
        <begin position="129"/>
        <end position="159"/>
    </location>
</feature>
<comment type="caution">
    <text evidence="3">The sequence shown here is derived from an EMBL/GenBank/DDBJ whole genome shotgun (WGS) entry which is preliminary data.</text>
</comment>
<dbReference type="InterPro" id="IPR038718">
    <property type="entry name" value="SNF2-like_sf"/>
</dbReference>
<dbReference type="InterPro" id="IPR000330">
    <property type="entry name" value="SNF2_N"/>
</dbReference>